<dbReference type="PANTHER" id="PTHR33375">
    <property type="entry name" value="CHROMOSOME-PARTITIONING PROTEIN PARB-RELATED"/>
    <property type="match status" value="1"/>
</dbReference>
<dbReference type="GO" id="GO:0003677">
    <property type="term" value="F:DNA binding"/>
    <property type="evidence" value="ECO:0007669"/>
    <property type="project" value="InterPro"/>
</dbReference>
<dbReference type="RefSeq" id="WP_307240486.1">
    <property type="nucleotide sequence ID" value="NZ_JAUSUZ010000001.1"/>
</dbReference>
<dbReference type="PANTHER" id="PTHR33375:SF1">
    <property type="entry name" value="CHROMOSOME-PARTITIONING PROTEIN PARB-RELATED"/>
    <property type="match status" value="1"/>
</dbReference>
<proteinExistence type="inferred from homology"/>
<feature type="compositionally biased region" description="Acidic residues" evidence="2">
    <location>
        <begin position="496"/>
        <end position="533"/>
    </location>
</feature>
<name>A0AAE4AYL0_9ACTN</name>
<dbReference type="Gene3D" id="3.90.1530.30">
    <property type="match status" value="1"/>
</dbReference>
<reference evidence="4 5" key="1">
    <citation type="submission" date="2023-07" db="EMBL/GenBank/DDBJ databases">
        <title>Sequencing the genomes of 1000 actinobacteria strains.</title>
        <authorList>
            <person name="Klenk H.-P."/>
        </authorList>
    </citation>
    <scope>NUCLEOTIDE SEQUENCE [LARGE SCALE GENOMIC DNA]</scope>
    <source>
        <strain evidence="4 5">DSM 44709</strain>
    </source>
</reference>
<comment type="caution">
    <text evidence="4">The sequence shown here is derived from an EMBL/GenBank/DDBJ whole genome shotgun (WGS) entry which is preliminary data.</text>
</comment>
<dbReference type="GO" id="GO:0007059">
    <property type="term" value="P:chromosome segregation"/>
    <property type="evidence" value="ECO:0007669"/>
    <property type="project" value="TreeGrafter"/>
</dbReference>
<comment type="similarity">
    <text evidence="1">Belongs to the ParB family.</text>
</comment>
<feature type="domain" description="ParB-like N-terminal" evidence="3">
    <location>
        <begin position="51"/>
        <end position="148"/>
    </location>
</feature>
<organism evidence="4 5">
    <name type="scientific">Catenuloplanes indicus</name>
    <dbReference type="NCBI Taxonomy" id="137267"/>
    <lineage>
        <taxon>Bacteria</taxon>
        <taxon>Bacillati</taxon>
        <taxon>Actinomycetota</taxon>
        <taxon>Actinomycetes</taxon>
        <taxon>Micromonosporales</taxon>
        <taxon>Micromonosporaceae</taxon>
        <taxon>Catenuloplanes</taxon>
    </lineage>
</organism>
<dbReference type="AlphaFoldDB" id="A0AAE4AYL0"/>
<evidence type="ECO:0000259" key="3">
    <source>
        <dbReference type="SMART" id="SM00470"/>
    </source>
</evidence>
<keyword evidence="5" id="KW-1185">Reference proteome</keyword>
<dbReference type="SUPFAM" id="SSF109709">
    <property type="entry name" value="KorB DNA-binding domain-like"/>
    <property type="match status" value="1"/>
</dbReference>
<evidence type="ECO:0000256" key="2">
    <source>
        <dbReference type="SAM" id="MobiDB-lite"/>
    </source>
</evidence>
<dbReference type="SMART" id="SM00470">
    <property type="entry name" value="ParB"/>
    <property type="match status" value="1"/>
</dbReference>
<dbReference type="EMBL" id="JAUSUZ010000001">
    <property type="protein sequence ID" value="MDQ0366856.1"/>
    <property type="molecule type" value="Genomic_DNA"/>
</dbReference>
<dbReference type="Pfam" id="PF02195">
    <property type="entry name" value="ParB_N"/>
    <property type="match status" value="1"/>
</dbReference>
<dbReference type="Proteomes" id="UP001240236">
    <property type="component" value="Unassembled WGS sequence"/>
</dbReference>
<evidence type="ECO:0000313" key="4">
    <source>
        <dbReference type="EMBL" id="MDQ0366856.1"/>
    </source>
</evidence>
<gene>
    <name evidence="4" type="ORF">J2S42_003525</name>
</gene>
<dbReference type="InterPro" id="IPR036086">
    <property type="entry name" value="ParB/Sulfiredoxin_sf"/>
</dbReference>
<protein>
    <submittedName>
        <fullName evidence="4">ParB family chromosome partitioning protein</fullName>
    </submittedName>
</protein>
<evidence type="ECO:0000313" key="5">
    <source>
        <dbReference type="Proteomes" id="UP001240236"/>
    </source>
</evidence>
<feature type="region of interest" description="Disordered" evidence="2">
    <location>
        <begin position="483"/>
        <end position="533"/>
    </location>
</feature>
<dbReference type="InterPro" id="IPR003115">
    <property type="entry name" value="ParB_N"/>
</dbReference>
<dbReference type="GO" id="GO:0005694">
    <property type="term" value="C:chromosome"/>
    <property type="evidence" value="ECO:0007669"/>
    <property type="project" value="TreeGrafter"/>
</dbReference>
<evidence type="ECO:0000256" key="1">
    <source>
        <dbReference type="ARBA" id="ARBA00006295"/>
    </source>
</evidence>
<dbReference type="SUPFAM" id="SSF110849">
    <property type="entry name" value="ParB/Sulfiredoxin"/>
    <property type="match status" value="1"/>
</dbReference>
<dbReference type="InterPro" id="IPR004437">
    <property type="entry name" value="ParB/RepB/Spo0J"/>
</dbReference>
<accession>A0AAE4AYL0</accession>
<sequence length="551" mass="59698">MTIDVLPPPSAALVADEAIEGEIVTDAPPHSGPDTLFAPLAYDGAVQPRAVYLDPKLLEDNSSNVRKNLHDLDDLKASMKVVGILCPLVVVPRAPELSEPDDLERYTIVIGHRRKYAAIALDMAQVPCWVATNPGEAAWLVAQLAENGDRIGLTPTEEADAYHQLTLLDWTPEQIADVRAIPVARVRQSLQLRALPQQAQDAADAGTLNLEHLAALNEFAGEPAVMTKLLAKSGSEWGFQHAISTERQKRAYTAAKEKARAELVLAGVKITGKPKGFGYHSVDADIAHLTTTDGEPLVADQVRTLPGFAAFIEKVGSSAKTTVYCTDPEKLGYVRRVGRRPADAKTEAQEAAERTHAEFVAALGAATEVRRAFYTRAYGTAKAAKSQFPEALRQAVASRFTLRPVPDDDAVYTALGGADDDTLATAGEERLRRSLVARWIAAHERNLGHTITQTWALDRTAALWWLDRLVADGYTLSDAETQLHQQLTPTPPAVDGADEDDFDDEDYPDDDIEDEEPDELEADDELAGADAGSDLDLELTTVLAEPDLVAV</sequence>
<dbReference type="NCBIfam" id="TIGR00180">
    <property type="entry name" value="parB_part"/>
    <property type="match status" value="1"/>
</dbReference>
<dbReference type="InterPro" id="IPR050336">
    <property type="entry name" value="Chromosome_partition/occlusion"/>
</dbReference>
<dbReference type="Gene3D" id="1.10.10.2830">
    <property type="match status" value="1"/>
</dbReference>